<dbReference type="Gene3D" id="2.60.40.4350">
    <property type="match status" value="1"/>
</dbReference>
<name>A0A929BBG9_9PSEU</name>
<sequence length="409" mass="44436">MTEYARLVVTLDEPVAAGRNLRSDFRRDIHDHVPGSVLRGALAAAWIQWLGVDITRTREFGEIFDGQGSFGPLHSVASYPVPLSVFVHKYGHTDKCRKLWWDAALDETAAGDMCEKCKYPLVASKGQPAGPVAMHSRTMSALRTDGVAKDGNLFSETALTGGMRLSGWLHGDALRALESADVPLDTLYLGSRRSLRGSATVEVDRTAVPDPVEAVGNDVILRLAAPGIFVDEFGMPRATPDLDELSEVLGVQVIDVRPWIRWTEAGGWHAASGLPKPTERAVAPGSTFRVQCAEPPAEAARRSLTARGVGLRRREGFGALHVPSVPLPPAALVGKVAGVNGDADLLDKLHARTWSLRLGQPDNTPFEDDLRSDRLTDYVKDALRTMLEIPDAATYENLLTTLENLCKPR</sequence>
<evidence type="ECO:0000313" key="2">
    <source>
        <dbReference type="Proteomes" id="UP000598360"/>
    </source>
</evidence>
<proteinExistence type="predicted"/>
<protein>
    <recommendedName>
        <fullName evidence="3">CRISPR-associated protein Csx10</fullName>
    </recommendedName>
</protein>
<organism evidence="1 2">
    <name type="scientific">Saccharopolyspora montiporae</name>
    <dbReference type="NCBI Taxonomy" id="2781240"/>
    <lineage>
        <taxon>Bacteria</taxon>
        <taxon>Bacillati</taxon>
        <taxon>Actinomycetota</taxon>
        <taxon>Actinomycetes</taxon>
        <taxon>Pseudonocardiales</taxon>
        <taxon>Pseudonocardiaceae</taxon>
        <taxon>Saccharopolyspora</taxon>
    </lineage>
</organism>
<reference evidence="1" key="1">
    <citation type="submission" date="2020-10" db="EMBL/GenBank/DDBJ databases">
        <title>Diversity and distribution of actinomycetes associated with coral in the coast of Hainan.</title>
        <authorList>
            <person name="Li F."/>
        </authorList>
    </citation>
    <scope>NUCLEOTIDE SEQUENCE</scope>
    <source>
        <strain evidence="1">HNM0983</strain>
    </source>
</reference>
<dbReference type="AlphaFoldDB" id="A0A929BBG9"/>
<evidence type="ECO:0008006" key="3">
    <source>
        <dbReference type="Google" id="ProtNLM"/>
    </source>
</evidence>
<comment type="caution">
    <text evidence="1">The sequence shown here is derived from an EMBL/GenBank/DDBJ whole genome shotgun (WGS) entry which is preliminary data.</text>
</comment>
<dbReference type="Proteomes" id="UP000598360">
    <property type="component" value="Unassembled WGS sequence"/>
</dbReference>
<evidence type="ECO:0000313" key="1">
    <source>
        <dbReference type="EMBL" id="MBE9375295.1"/>
    </source>
</evidence>
<dbReference type="RefSeq" id="WP_193928729.1">
    <property type="nucleotide sequence ID" value="NZ_JADEYC010000019.1"/>
</dbReference>
<keyword evidence="2" id="KW-1185">Reference proteome</keyword>
<gene>
    <name evidence="1" type="ORF">IQ251_12655</name>
</gene>
<accession>A0A929BBG9</accession>
<dbReference type="EMBL" id="JADEYC010000019">
    <property type="protein sequence ID" value="MBE9375295.1"/>
    <property type="molecule type" value="Genomic_DNA"/>
</dbReference>